<keyword evidence="12" id="KW-1185">Reference proteome</keyword>
<evidence type="ECO:0000256" key="2">
    <source>
        <dbReference type="ARBA" id="ARBA00022475"/>
    </source>
</evidence>
<evidence type="ECO:0000313" key="12">
    <source>
        <dbReference type="Proteomes" id="UP000249910"/>
    </source>
</evidence>
<evidence type="ECO:0000259" key="10">
    <source>
        <dbReference type="Pfam" id="PF09976"/>
    </source>
</evidence>
<evidence type="ECO:0000256" key="6">
    <source>
        <dbReference type="ARBA" id="ARBA00023186"/>
    </source>
</evidence>
<dbReference type="InterPro" id="IPR018704">
    <property type="entry name" value="SecYEG/CpoB_TPR"/>
</dbReference>
<evidence type="ECO:0000256" key="4">
    <source>
        <dbReference type="ARBA" id="ARBA00022989"/>
    </source>
</evidence>
<name>A0ABN5AYX4_9GAMM</name>
<evidence type="ECO:0000256" key="3">
    <source>
        <dbReference type="ARBA" id="ARBA00022692"/>
    </source>
</evidence>
<keyword evidence="3 9" id="KW-0812">Transmembrane</keyword>
<organism evidence="11 12">
    <name type="scientific">Francisella halioticida</name>
    <dbReference type="NCBI Taxonomy" id="549298"/>
    <lineage>
        <taxon>Bacteria</taxon>
        <taxon>Pseudomonadati</taxon>
        <taxon>Pseudomonadota</taxon>
        <taxon>Gammaproteobacteria</taxon>
        <taxon>Thiotrichales</taxon>
        <taxon>Francisellaceae</taxon>
        <taxon>Francisella</taxon>
    </lineage>
</organism>
<comment type="subcellular location">
    <subcellularLocation>
        <location evidence="1">Cell membrane</location>
        <topology evidence="1">Single-pass type II membrane protein</topology>
    </subcellularLocation>
</comment>
<evidence type="ECO:0000256" key="5">
    <source>
        <dbReference type="ARBA" id="ARBA00023136"/>
    </source>
</evidence>
<dbReference type="EMBL" id="CP022132">
    <property type="protein sequence ID" value="ASG69064.1"/>
    <property type="molecule type" value="Genomic_DNA"/>
</dbReference>
<dbReference type="PANTHER" id="PTHR38035">
    <property type="entry name" value="UPF0070 PROTEIN YFGM"/>
    <property type="match status" value="1"/>
</dbReference>
<evidence type="ECO:0000256" key="7">
    <source>
        <dbReference type="ARBA" id="ARBA00024197"/>
    </source>
</evidence>
<evidence type="ECO:0000313" key="11">
    <source>
        <dbReference type="EMBL" id="ASG69064.1"/>
    </source>
</evidence>
<proteinExistence type="inferred from homology"/>
<keyword evidence="2" id="KW-1003">Cell membrane</keyword>
<evidence type="ECO:0000256" key="8">
    <source>
        <dbReference type="ARBA" id="ARBA00024235"/>
    </source>
</evidence>
<accession>A0ABN5AYX4</accession>
<dbReference type="InterPro" id="IPR026039">
    <property type="entry name" value="YfgM"/>
</dbReference>
<keyword evidence="5 9" id="KW-0472">Membrane</keyword>
<evidence type="ECO:0000256" key="9">
    <source>
        <dbReference type="SAM" id="Phobius"/>
    </source>
</evidence>
<dbReference type="Gene3D" id="1.25.40.10">
    <property type="entry name" value="Tetratricopeptide repeat domain"/>
    <property type="match status" value="1"/>
</dbReference>
<protein>
    <recommendedName>
        <fullName evidence="8">Ancillary SecYEG translocon subunit</fullName>
    </recommendedName>
</protein>
<dbReference type="RefSeq" id="WP_088773504.1">
    <property type="nucleotide sequence ID" value="NZ_AP023082.1"/>
</dbReference>
<keyword evidence="4 9" id="KW-1133">Transmembrane helix</keyword>
<feature type="transmembrane region" description="Helical" evidence="9">
    <location>
        <begin position="12"/>
        <end position="32"/>
    </location>
</feature>
<sequence length="211" mass="23491">MKGLTKKQNQTFYTIIGIVIVAMICIIIFQLYNSNNHKKILEASNAYQKALIASENLDVTSGTKISKFTSVVNQYPNTSFGIFASWQLADLYITPTKLDTSNFNMNITNLPKAIKVLKQSIKDNPDNSLTNVTKTRLASLYIASKQSDQAIKTLQSLGALNNKAYPLVLLGQAYHQKNDKTKALGAWHKALQDPTSSAKFKQVITQLINNY</sequence>
<evidence type="ECO:0000256" key="1">
    <source>
        <dbReference type="ARBA" id="ARBA00004401"/>
    </source>
</evidence>
<dbReference type="InterPro" id="IPR011990">
    <property type="entry name" value="TPR-like_helical_dom_sf"/>
</dbReference>
<dbReference type="Proteomes" id="UP000249910">
    <property type="component" value="Chromosome"/>
</dbReference>
<dbReference type="Pfam" id="PF09976">
    <property type="entry name" value="TPR_21"/>
    <property type="match status" value="1"/>
</dbReference>
<reference evidence="11 12" key="1">
    <citation type="submission" date="2017-06" db="EMBL/GenBank/DDBJ databases">
        <title>Complete genome of Francisella halioticida.</title>
        <authorList>
            <person name="Sjodin A."/>
        </authorList>
    </citation>
    <scope>NUCLEOTIDE SEQUENCE [LARGE SCALE GENOMIC DNA]</scope>
    <source>
        <strain evidence="11 12">DSM 23729</strain>
    </source>
</reference>
<gene>
    <name evidence="11" type="ORF">CDV26_10420</name>
</gene>
<feature type="domain" description="Ancillary SecYEG translocon subunit/Cell division coordinator CpoB TPR" evidence="10">
    <location>
        <begin position="14"/>
        <end position="204"/>
    </location>
</feature>
<dbReference type="PANTHER" id="PTHR38035:SF1">
    <property type="entry name" value="ANCILLARY SECYEG TRANSLOCON SUBUNIT"/>
    <property type="match status" value="1"/>
</dbReference>
<comment type="similarity">
    <text evidence="7">Belongs to the YfgM family.</text>
</comment>
<keyword evidence="6" id="KW-0143">Chaperone</keyword>
<dbReference type="SUPFAM" id="SSF48452">
    <property type="entry name" value="TPR-like"/>
    <property type="match status" value="1"/>
</dbReference>